<dbReference type="GO" id="GO:0018845">
    <property type="term" value="F:2-hydroxychromene-2-carboxylate isomerase activity"/>
    <property type="evidence" value="ECO:0007669"/>
    <property type="project" value="UniProtKB-UniRule"/>
</dbReference>
<organism evidence="4 5">
    <name type="scientific">Jiella pacifica</name>
    <dbReference type="NCBI Taxonomy" id="2696469"/>
    <lineage>
        <taxon>Bacteria</taxon>
        <taxon>Pseudomonadati</taxon>
        <taxon>Pseudomonadota</taxon>
        <taxon>Alphaproteobacteria</taxon>
        <taxon>Hyphomicrobiales</taxon>
        <taxon>Aurantimonadaceae</taxon>
        <taxon>Jiella</taxon>
    </lineage>
</organism>
<dbReference type="InterPro" id="IPR051924">
    <property type="entry name" value="GST_Kappa/NadH"/>
</dbReference>
<protein>
    <recommendedName>
        <fullName evidence="1">2-hydroxychromene-2-carboxylate isomerase</fullName>
        <ecNumber evidence="1">5.99.1.4</ecNumber>
    </recommendedName>
</protein>
<dbReference type="GO" id="GO:0004364">
    <property type="term" value="F:glutathione transferase activity"/>
    <property type="evidence" value="ECO:0007669"/>
    <property type="project" value="TreeGrafter"/>
</dbReference>
<dbReference type="PANTHER" id="PTHR42943:SF2">
    <property type="entry name" value="GLUTATHIONE S-TRANSFERASE KAPPA 1"/>
    <property type="match status" value="1"/>
</dbReference>
<name>A0A6N9TFS7_9HYPH</name>
<dbReference type="AlphaFoldDB" id="A0A6N9TFS7"/>
<sequence>MQAIWYFDIISPYAYLALEEVEELSRSIPISYRPILFAGLLKHHGQLGPAEIPSKRMHTYRLCAFEAQRRGVPFRFPPAHPFKPLRALRLLCETGGDPQVTRRVFEHIWRDGHDPNDDESWDRLTGQIDQGTATTSTMPHDLRRNTDEAVQAGVFGVPTLMIENEMFWGVDALPMARAYIADRTLFEKGELGRLASIENPLTSPARGG</sequence>
<dbReference type="InterPro" id="IPR044087">
    <property type="entry name" value="NahD-like"/>
</dbReference>
<dbReference type="InterPro" id="IPR001853">
    <property type="entry name" value="DSBA-like_thioredoxin_dom"/>
</dbReference>
<gene>
    <name evidence="4" type="ORF">GTK09_25235</name>
</gene>
<reference evidence="4 5" key="1">
    <citation type="submission" date="2020-01" db="EMBL/GenBank/DDBJ databases">
        <title>Jiella pacifica sp. nov.</title>
        <authorList>
            <person name="Xue Z."/>
            <person name="Zhu S."/>
            <person name="Chen J."/>
            <person name="Yang J."/>
        </authorList>
    </citation>
    <scope>NUCLEOTIDE SEQUENCE [LARGE SCALE GENOMIC DNA]</scope>
    <source>
        <strain evidence="4 5">40Bstr34</strain>
    </source>
</reference>
<dbReference type="RefSeq" id="WP_163466171.1">
    <property type="nucleotide sequence ID" value="NZ_JAAAMG010000036.1"/>
</dbReference>
<dbReference type="PIRSF" id="PIRSF006386">
    <property type="entry name" value="HCCAis_GSTk"/>
    <property type="match status" value="1"/>
</dbReference>
<accession>A0A6N9TFS7</accession>
<proteinExistence type="inferred from homology"/>
<feature type="domain" description="DSBA-like thioredoxin" evidence="3">
    <location>
        <begin position="6"/>
        <end position="180"/>
    </location>
</feature>
<dbReference type="Gene3D" id="3.40.30.10">
    <property type="entry name" value="Glutaredoxin"/>
    <property type="match status" value="1"/>
</dbReference>
<dbReference type="GO" id="GO:0006749">
    <property type="term" value="P:glutathione metabolic process"/>
    <property type="evidence" value="ECO:0007669"/>
    <property type="project" value="TreeGrafter"/>
</dbReference>
<dbReference type="SUPFAM" id="SSF52833">
    <property type="entry name" value="Thioredoxin-like"/>
    <property type="match status" value="1"/>
</dbReference>
<evidence type="ECO:0000256" key="2">
    <source>
        <dbReference type="PIRSR" id="PIRSR006386-1"/>
    </source>
</evidence>
<dbReference type="GO" id="GO:0004602">
    <property type="term" value="F:glutathione peroxidase activity"/>
    <property type="evidence" value="ECO:0007669"/>
    <property type="project" value="TreeGrafter"/>
</dbReference>
<keyword evidence="1 4" id="KW-0413">Isomerase</keyword>
<feature type="active site" description="Nucleophile" evidence="2">
    <location>
        <position position="11"/>
    </location>
</feature>
<evidence type="ECO:0000313" key="5">
    <source>
        <dbReference type="Proteomes" id="UP000469011"/>
    </source>
</evidence>
<dbReference type="CDD" id="cd03022">
    <property type="entry name" value="DsbA_HCCA_Iso"/>
    <property type="match status" value="1"/>
</dbReference>
<dbReference type="Proteomes" id="UP000469011">
    <property type="component" value="Unassembled WGS sequence"/>
</dbReference>
<dbReference type="Pfam" id="PF01323">
    <property type="entry name" value="DSBA"/>
    <property type="match status" value="1"/>
</dbReference>
<dbReference type="PANTHER" id="PTHR42943">
    <property type="entry name" value="GLUTATHIONE S-TRANSFERASE KAPPA"/>
    <property type="match status" value="1"/>
</dbReference>
<evidence type="ECO:0000313" key="4">
    <source>
        <dbReference type="EMBL" id="NDW07718.1"/>
    </source>
</evidence>
<keyword evidence="5" id="KW-1185">Reference proteome</keyword>
<dbReference type="EC" id="5.99.1.4" evidence="1"/>
<comment type="catalytic activity">
    <reaction evidence="1">
        <text>2-hydroxychromene-2-carboxylate = (3E)-4-(2-hydroxyphenyl)-2-oxobut-3-enoate</text>
        <dbReference type="Rhea" id="RHEA:27401"/>
        <dbReference type="ChEBI" id="CHEBI:59350"/>
        <dbReference type="ChEBI" id="CHEBI:59353"/>
        <dbReference type="EC" id="5.99.1.4"/>
    </reaction>
</comment>
<dbReference type="GO" id="GO:1901170">
    <property type="term" value="P:naphthalene catabolic process"/>
    <property type="evidence" value="ECO:0007669"/>
    <property type="project" value="InterPro"/>
</dbReference>
<evidence type="ECO:0000256" key="1">
    <source>
        <dbReference type="PIRNR" id="PIRNR006386"/>
    </source>
</evidence>
<dbReference type="InterPro" id="IPR014440">
    <property type="entry name" value="HCCAis_GSTk"/>
</dbReference>
<dbReference type="InterPro" id="IPR036249">
    <property type="entry name" value="Thioredoxin-like_sf"/>
</dbReference>
<dbReference type="EMBL" id="JAAAMG010000036">
    <property type="protein sequence ID" value="NDW07718.1"/>
    <property type="molecule type" value="Genomic_DNA"/>
</dbReference>
<evidence type="ECO:0000259" key="3">
    <source>
        <dbReference type="Pfam" id="PF01323"/>
    </source>
</evidence>
<comment type="similarity">
    <text evidence="1">Belongs to the GST superfamily. NadH family.</text>
</comment>
<comment type="caution">
    <text evidence="4">The sequence shown here is derived from an EMBL/GenBank/DDBJ whole genome shotgun (WGS) entry which is preliminary data.</text>
</comment>